<keyword evidence="7" id="KW-0067">ATP-binding</keyword>
<keyword evidence="6" id="KW-0418">Kinase</keyword>
<dbReference type="Proteomes" id="UP000503820">
    <property type="component" value="Unassembled WGS sequence"/>
</dbReference>
<dbReference type="CDD" id="cd00082">
    <property type="entry name" value="HisKA"/>
    <property type="match status" value="1"/>
</dbReference>
<evidence type="ECO:0000256" key="7">
    <source>
        <dbReference type="ARBA" id="ARBA00022840"/>
    </source>
</evidence>
<evidence type="ECO:0000256" key="4">
    <source>
        <dbReference type="ARBA" id="ARBA00022679"/>
    </source>
</evidence>
<feature type="transmembrane region" description="Helical" evidence="9">
    <location>
        <begin position="36"/>
        <end position="54"/>
    </location>
</feature>
<reference evidence="12 13" key="1">
    <citation type="submission" date="2020-05" db="EMBL/GenBank/DDBJ databases">
        <title>Draft genome sequence of Desulfovibrio psychrotolerans JS1T.</title>
        <authorList>
            <person name="Ueno A."/>
            <person name="Tamazawa S."/>
            <person name="Tamamura S."/>
            <person name="Murakami T."/>
            <person name="Kiyama T."/>
            <person name="Inomata H."/>
            <person name="Amano Y."/>
            <person name="Miyakawa K."/>
            <person name="Tamaki H."/>
            <person name="Naganuma T."/>
            <person name="Kaneko K."/>
        </authorList>
    </citation>
    <scope>NUCLEOTIDE SEQUENCE [LARGE SCALE GENOMIC DNA]</scope>
    <source>
        <strain evidence="12 13">JS1</strain>
    </source>
</reference>
<evidence type="ECO:0000256" key="6">
    <source>
        <dbReference type="ARBA" id="ARBA00022777"/>
    </source>
</evidence>
<evidence type="ECO:0000256" key="5">
    <source>
        <dbReference type="ARBA" id="ARBA00022741"/>
    </source>
</evidence>
<dbReference type="GO" id="GO:0006355">
    <property type="term" value="P:regulation of DNA-templated transcription"/>
    <property type="evidence" value="ECO:0007669"/>
    <property type="project" value="InterPro"/>
</dbReference>
<keyword evidence="8" id="KW-0902">Two-component regulatory system</keyword>
<dbReference type="InterPro" id="IPR003661">
    <property type="entry name" value="HisK_dim/P_dom"/>
</dbReference>
<dbReference type="InterPro" id="IPR003594">
    <property type="entry name" value="HATPase_dom"/>
</dbReference>
<evidence type="ECO:0000259" key="10">
    <source>
        <dbReference type="PROSITE" id="PS50109"/>
    </source>
</evidence>
<gene>
    <name evidence="12" type="ORF">DSM19430T_06800</name>
</gene>
<dbReference type="PROSITE" id="PS50109">
    <property type="entry name" value="HIS_KIN"/>
    <property type="match status" value="1"/>
</dbReference>
<feature type="domain" description="PAS" evidence="11">
    <location>
        <begin position="216"/>
        <end position="284"/>
    </location>
</feature>
<dbReference type="SUPFAM" id="SSF55785">
    <property type="entry name" value="PYP-like sensor domain (PAS domain)"/>
    <property type="match status" value="1"/>
</dbReference>
<keyword evidence="9" id="KW-1133">Transmembrane helix</keyword>
<dbReference type="InterPro" id="IPR035965">
    <property type="entry name" value="PAS-like_dom_sf"/>
</dbReference>
<comment type="catalytic activity">
    <reaction evidence="1">
        <text>ATP + protein L-histidine = ADP + protein N-phospho-L-histidine.</text>
        <dbReference type="EC" id="2.7.13.3"/>
    </reaction>
</comment>
<dbReference type="InterPro" id="IPR000014">
    <property type="entry name" value="PAS"/>
</dbReference>
<dbReference type="GO" id="GO:0005524">
    <property type="term" value="F:ATP binding"/>
    <property type="evidence" value="ECO:0007669"/>
    <property type="project" value="UniProtKB-KW"/>
</dbReference>
<dbReference type="SMART" id="SM00387">
    <property type="entry name" value="HATPase_c"/>
    <property type="match status" value="1"/>
</dbReference>
<dbReference type="SUPFAM" id="SSF55874">
    <property type="entry name" value="ATPase domain of HSP90 chaperone/DNA topoisomerase II/histidine kinase"/>
    <property type="match status" value="1"/>
</dbReference>
<evidence type="ECO:0000313" key="13">
    <source>
        <dbReference type="Proteomes" id="UP000503820"/>
    </source>
</evidence>
<dbReference type="InterPro" id="IPR036097">
    <property type="entry name" value="HisK_dim/P_sf"/>
</dbReference>
<dbReference type="InterPro" id="IPR005467">
    <property type="entry name" value="His_kinase_dom"/>
</dbReference>
<evidence type="ECO:0000256" key="3">
    <source>
        <dbReference type="ARBA" id="ARBA00022553"/>
    </source>
</evidence>
<dbReference type="Gene3D" id="3.30.565.10">
    <property type="entry name" value="Histidine kinase-like ATPase, C-terminal domain"/>
    <property type="match status" value="1"/>
</dbReference>
<dbReference type="Gene3D" id="3.30.450.20">
    <property type="entry name" value="PAS domain"/>
    <property type="match status" value="1"/>
</dbReference>
<keyword evidence="9" id="KW-0812">Transmembrane</keyword>
<dbReference type="EC" id="2.7.13.3" evidence="2"/>
<dbReference type="Gene3D" id="1.10.287.130">
    <property type="match status" value="1"/>
</dbReference>
<dbReference type="PROSITE" id="PS50112">
    <property type="entry name" value="PAS"/>
    <property type="match status" value="1"/>
</dbReference>
<evidence type="ECO:0000256" key="9">
    <source>
        <dbReference type="SAM" id="Phobius"/>
    </source>
</evidence>
<organism evidence="12 13">
    <name type="scientific">Desulfovibrio psychrotolerans</name>
    <dbReference type="NCBI Taxonomy" id="415242"/>
    <lineage>
        <taxon>Bacteria</taxon>
        <taxon>Pseudomonadati</taxon>
        <taxon>Thermodesulfobacteriota</taxon>
        <taxon>Desulfovibrionia</taxon>
        <taxon>Desulfovibrionales</taxon>
        <taxon>Desulfovibrionaceae</taxon>
        <taxon>Desulfovibrio</taxon>
    </lineage>
</organism>
<proteinExistence type="predicted"/>
<evidence type="ECO:0000259" key="11">
    <source>
        <dbReference type="PROSITE" id="PS50112"/>
    </source>
</evidence>
<dbReference type="PANTHER" id="PTHR43065:SF42">
    <property type="entry name" value="TWO-COMPONENT SENSOR PPRA"/>
    <property type="match status" value="1"/>
</dbReference>
<dbReference type="Pfam" id="PF00989">
    <property type="entry name" value="PAS"/>
    <property type="match status" value="1"/>
</dbReference>
<keyword evidence="4" id="KW-0808">Transferase</keyword>
<dbReference type="SMART" id="SM00388">
    <property type="entry name" value="HisKA"/>
    <property type="match status" value="1"/>
</dbReference>
<evidence type="ECO:0000256" key="8">
    <source>
        <dbReference type="ARBA" id="ARBA00023012"/>
    </source>
</evidence>
<dbReference type="PRINTS" id="PR00344">
    <property type="entry name" value="BCTRLSENSOR"/>
</dbReference>
<dbReference type="GO" id="GO:0000155">
    <property type="term" value="F:phosphorelay sensor kinase activity"/>
    <property type="evidence" value="ECO:0007669"/>
    <property type="project" value="InterPro"/>
</dbReference>
<dbReference type="SUPFAM" id="SSF47384">
    <property type="entry name" value="Homodimeric domain of signal transducing histidine kinase"/>
    <property type="match status" value="1"/>
</dbReference>
<name>A0A7J0BQK1_9BACT</name>
<keyword evidence="13" id="KW-1185">Reference proteome</keyword>
<dbReference type="InterPro" id="IPR013767">
    <property type="entry name" value="PAS_fold"/>
</dbReference>
<dbReference type="PANTHER" id="PTHR43065">
    <property type="entry name" value="SENSOR HISTIDINE KINASE"/>
    <property type="match status" value="1"/>
</dbReference>
<evidence type="ECO:0000313" key="12">
    <source>
        <dbReference type="EMBL" id="GFM35996.1"/>
    </source>
</evidence>
<dbReference type="InterPro" id="IPR036890">
    <property type="entry name" value="HATPase_C_sf"/>
</dbReference>
<keyword evidence="9" id="KW-0472">Membrane</keyword>
<dbReference type="Pfam" id="PF02518">
    <property type="entry name" value="HATPase_c"/>
    <property type="match status" value="1"/>
</dbReference>
<dbReference type="EMBL" id="BLVP01000002">
    <property type="protein sequence ID" value="GFM35996.1"/>
    <property type="molecule type" value="Genomic_DNA"/>
</dbReference>
<sequence>MYAVFGVLWIRFSVLFLASFIDDPGVMMRVQTYKGWFFIVVTAMLLFVLVRRNLSAQRAFEQSLRVSRMQLQGLFQVADTVAFLLSRRLGGKIVIEEASPGAVRLFGLDAGAVAAGGLEAVGLPAGLFTPTVSVAGSMGGVSEMVHTAPDGTVRHLLVSVVMFASAEDDAAALAAAEQDGIAAETEPEAGREGTMFLTVALDVSERRRAEQALLQATGFIRNITDTMPSVLIGVDAALRVTHWNAAARMETGIAEADALGEPVAEVFPLLQGHSAEIAESLLERRTITLTMRHATPGAREAAGKGGGATYVVRCHEVQVFPLGGVAAGAREEGERGAVIRVDDVSERTRMQELLVQTEKMMSVGGLAAGMAHEINNPLGGVLQGVQNIRRRLSADLPVNQEVAEETGCDLVATGRYLEKRGVWHMLDGVFESGKRAAEIVSSMLEFSRTSDLSHSGVDLHLLLDKALDLAGKDYDLERRYDFRNIRIVREYDPDMPPVLCSRIGIEQVLLNLLRNAAQAMGGYDGGPDWKPCITLRTYMKSGYAYIEVQDNGPGMNEDQRRRAFEPFFTTKPVGEGTGLGLSVSYYIITSSHSGQFELRTEPDKGALFRIKLPVL</sequence>
<dbReference type="SMART" id="SM00091">
    <property type="entry name" value="PAS"/>
    <property type="match status" value="1"/>
</dbReference>
<protein>
    <recommendedName>
        <fullName evidence="2">histidine kinase</fullName>
        <ecNumber evidence="2">2.7.13.3</ecNumber>
    </recommendedName>
</protein>
<evidence type="ECO:0000256" key="1">
    <source>
        <dbReference type="ARBA" id="ARBA00000085"/>
    </source>
</evidence>
<evidence type="ECO:0000256" key="2">
    <source>
        <dbReference type="ARBA" id="ARBA00012438"/>
    </source>
</evidence>
<dbReference type="InterPro" id="IPR004358">
    <property type="entry name" value="Sig_transdc_His_kin-like_C"/>
</dbReference>
<comment type="caution">
    <text evidence="12">The sequence shown here is derived from an EMBL/GenBank/DDBJ whole genome shotgun (WGS) entry which is preliminary data.</text>
</comment>
<keyword evidence="3" id="KW-0597">Phosphoprotein</keyword>
<feature type="domain" description="Histidine kinase" evidence="10">
    <location>
        <begin position="369"/>
        <end position="615"/>
    </location>
</feature>
<dbReference type="AlphaFoldDB" id="A0A7J0BQK1"/>
<accession>A0A7J0BQK1</accession>
<keyword evidence="5" id="KW-0547">Nucleotide-binding</keyword>